<dbReference type="AlphaFoldDB" id="A0AAX2LXZ9"/>
<comment type="pathway">
    <text evidence="4">Polyol metabolism; glycerol degradation via glycerol kinase pathway; glycerone phosphate from sn-glycerol 3-phosphate (anaerobic route): step 1/1.</text>
</comment>
<evidence type="ECO:0000259" key="5">
    <source>
        <dbReference type="Pfam" id="PF00890"/>
    </source>
</evidence>
<dbReference type="PANTHER" id="PTHR42949">
    <property type="entry name" value="ANAEROBIC GLYCEROL-3-PHOSPHATE DEHYDROGENASE SUBUNIT B"/>
    <property type="match status" value="1"/>
</dbReference>
<reference evidence="7 9" key="3">
    <citation type="submission" date="2018-06" db="EMBL/GenBank/DDBJ databases">
        <authorList>
            <consortium name="Pathogen Informatics"/>
            <person name="Doyle S."/>
        </authorList>
    </citation>
    <scope>NUCLEOTIDE SEQUENCE [LARGE SCALE GENOMIC DNA]</scope>
    <source>
        <strain evidence="7 9">NCTC11327</strain>
    </source>
</reference>
<organism evidence="7 9">
    <name type="scientific">Vibrio fluvialis</name>
    <dbReference type="NCBI Taxonomy" id="676"/>
    <lineage>
        <taxon>Bacteria</taxon>
        <taxon>Pseudomonadati</taxon>
        <taxon>Pseudomonadota</taxon>
        <taxon>Gammaproteobacteria</taxon>
        <taxon>Vibrionales</taxon>
        <taxon>Vibrionaceae</taxon>
        <taxon>Vibrio</taxon>
    </lineage>
</organism>
<dbReference type="NCBIfam" id="NF003720">
    <property type="entry name" value="PRK05329.1-3"/>
    <property type="match status" value="1"/>
</dbReference>
<gene>
    <name evidence="4 7" type="primary">glpB</name>
    <name evidence="6" type="ORF">AL536_02450</name>
    <name evidence="7" type="ORF">NCTC11327_04067</name>
</gene>
<dbReference type="InterPro" id="IPR009158">
    <property type="entry name" value="G3P_DH_GlpB_su"/>
</dbReference>
<dbReference type="EC" id="1.1.5.3" evidence="4"/>
<dbReference type="KEGG" id="vfl:AL536_02450"/>
<dbReference type="PIRSF" id="PIRSF000141">
    <property type="entry name" value="Anaerobic_G3P_dh"/>
    <property type="match status" value="1"/>
</dbReference>
<evidence type="ECO:0000256" key="4">
    <source>
        <dbReference type="HAMAP-Rule" id="MF_00753"/>
    </source>
</evidence>
<comment type="function">
    <text evidence="4">Conversion of glycerol 3-phosphate to dihydroxyacetone. Uses fumarate or nitrate as electron acceptor.</text>
</comment>
<dbReference type="SUPFAM" id="SSF51905">
    <property type="entry name" value="FAD/NAD(P)-binding domain"/>
    <property type="match status" value="1"/>
</dbReference>
<dbReference type="Gene3D" id="3.50.50.60">
    <property type="entry name" value="FAD/NAD(P)-binding domain"/>
    <property type="match status" value="1"/>
</dbReference>
<dbReference type="InterPro" id="IPR051691">
    <property type="entry name" value="Metab_Enz_Cyan_OpOx_G3PDH"/>
</dbReference>
<evidence type="ECO:0000313" key="6">
    <source>
        <dbReference type="EMBL" id="AMF92361.1"/>
    </source>
</evidence>
<comment type="subunit">
    <text evidence="4">Composed of a catalytic GlpA/B dimer and of membrane bound GlpC.</text>
</comment>
<dbReference type="GeneID" id="29383686"/>
<dbReference type="RefSeq" id="WP_061055505.1">
    <property type="nucleotide sequence ID" value="NZ_CABLBX010000004.1"/>
</dbReference>
<dbReference type="Pfam" id="PF00890">
    <property type="entry name" value="FAD_binding_2"/>
    <property type="match status" value="1"/>
</dbReference>
<protein>
    <recommendedName>
        <fullName evidence="4">Anaerobic glycerol-3-phosphate dehydrogenase subunit B</fullName>
        <shortName evidence="4">Anaerobic G-3-P dehydrogenase subunit B</shortName>
        <shortName evidence="4">Anaerobic G3Pdhase B</shortName>
        <ecNumber evidence="4">1.1.5.3</ecNumber>
    </recommendedName>
</protein>
<proteinExistence type="inferred from homology"/>
<dbReference type="EMBL" id="CP014034">
    <property type="protein sequence ID" value="AMF92361.1"/>
    <property type="molecule type" value="Genomic_DNA"/>
</dbReference>
<dbReference type="Proteomes" id="UP000057088">
    <property type="component" value="Chromosome 1"/>
</dbReference>
<dbReference type="InterPro" id="IPR003953">
    <property type="entry name" value="FAD-dep_OxRdtase_2_FAD-bd"/>
</dbReference>
<evidence type="ECO:0000256" key="2">
    <source>
        <dbReference type="ARBA" id="ARBA00022643"/>
    </source>
</evidence>
<dbReference type="GO" id="GO:0019563">
    <property type="term" value="P:glycerol catabolic process"/>
    <property type="evidence" value="ECO:0007669"/>
    <property type="project" value="UniProtKB-UniRule"/>
</dbReference>
<comment type="similarity">
    <text evidence="4">Belongs to the anaerobic G-3-P dehydrogenase subunit B family.</text>
</comment>
<keyword evidence="3 4" id="KW-0560">Oxidoreductase</keyword>
<reference evidence="8" key="1">
    <citation type="submission" date="2015-12" db="EMBL/GenBank/DDBJ databases">
        <title>FDA dAtabase for Regulatory Grade micrObial Sequences (FDA-ARGOS): Supporting development and validation of Infectious Disease Dx tests.</title>
        <authorList>
            <person name="Hoffmann M."/>
            <person name="Allard M."/>
            <person name="Evans P."/>
            <person name="Brown E."/>
            <person name="Tallon L.J."/>
            <person name="Sadzewicz L."/>
            <person name="Sengamalay N."/>
            <person name="Ott S."/>
            <person name="Godinez A."/>
            <person name="Nagaraj S."/>
            <person name="Vyas G."/>
            <person name="Aluvathingal J."/>
            <person name="Nadendla S."/>
            <person name="Geyer C."/>
            <person name="Sichtig H."/>
        </authorList>
    </citation>
    <scope>NUCLEOTIDE SEQUENCE [LARGE SCALE GENOMIC DNA]</scope>
    <source>
        <strain evidence="8">ATCC 33809</strain>
    </source>
</reference>
<dbReference type="PANTHER" id="PTHR42949:SF3">
    <property type="entry name" value="ANAEROBIC GLYCEROL-3-PHOSPHATE DEHYDROGENASE SUBUNIT B"/>
    <property type="match status" value="1"/>
</dbReference>
<dbReference type="GO" id="GO:0004368">
    <property type="term" value="F:glycerol-3-phosphate dehydrogenase (quinone) activity"/>
    <property type="evidence" value="ECO:0007669"/>
    <property type="project" value="UniProtKB-UniRule"/>
</dbReference>
<dbReference type="NCBIfam" id="NF003719">
    <property type="entry name" value="PRK05329.1-2"/>
    <property type="match status" value="1"/>
</dbReference>
<evidence type="ECO:0000256" key="3">
    <source>
        <dbReference type="ARBA" id="ARBA00023002"/>
    </source>
</evidence>
<reference evidence="6" key="2">
    <citation type="submission" date="2018-01" db="EMBL/GenBank/DDBJ databases">
        <title>FDA dAtabase for Regulatory Grade micrObial Sequences (FDA-ARGOS): Supporting development and validation of Infectious Disease Dx tests.</title>
        <authorList>
            <person name="Hoffmann M."/>
            <person name="Allard M."/>
            <person name="Evans P."/>
            <person name="Brown E."/>
            <person name="Tallon L."/>
            <person name="Sadzewicz L."/>
            <person name="Sengamalay N."/>
            <person name="Ott S."/>
            <person name="Godinez A."/>
            <person name="Nagaraj S."/>
            <person name="Vyas G."/>
            <person name="Aluvathingal J."/>
            <person name="Nadendla S."/>
            <person name="Geyer C."/>
            <person name="Sichtig H."/>
        </authorList>
    </citation>
    <scope>NUCLEOTIDE SEQUENCE</scope>
    <source>
        <strain evidence="6">ATCC 33809</strain>
    </source>
</reference>
<keyword evidence="2 4" id="KW-0288">FMN</keyword>
<keyword evidence="1 4" id="KW-0285">Flavoprotein</keyword>
<dbReference type="InterPro" id="IPR036188">
    <property type="entry name" value="FAD/NAD-bd_sf"/>
</dbReference>
<keyword evidence="8" id="KW-1185">Reference proteome</keyword>
<evidence type="ECO:0000313" key="9">
    <source>
        <dbReference type="Proteomes" id="UP000254626"/>
    </source>
</evidence>
<feature type="domain" description="FAD-dependent oxidoreductase 2 FAD-binding" evidence="5">
    <location>
        <begin position="5"/>
        <end position="412"/>
    </location>
</feature>
<dbReference type="Proteomes" id="UP000254626">
    <property type="component" value="Unassembled WGS sequence"/>
</dbReference>
<accession>A0AAX2LXZ9</accession>
<dbReference type="NCBIfam" id="TIGR03378">
    <property type="entry name" value="glycerol3P_GlpB"/>
    <property type="match status" value="1"/>
</dbReference>
<evidence type="ECO:0000313" key="8">
    <source>
        <dbReference type="Proteomes" id="UP000057088"/>
    </source>
</evidence>
<dbReference type="EMBL" id="UHIP01000002">
    <property type="protein sequence ID" value="SUQ27196.1"/>
    <property type="molecule type" value="Genomic_DNA"/>
</dbReference>
<name>A0AAX2LXZ9_VIBFL</name>
<comment type="cofactor">
    <cofactor evidence="4">
        <name>FMN</name>
        <dbReference type="ChEBI" id="CHEBI:58210"/>
    </cofactor>
</comment>
<dbReference type="GO" id="GO:0009331">
    <property type="term" value="C:glycerol-3-phosphate dehydrogenase (FAD) complex"/>
    <property type="evidence" value="ECO:0007669"/>
    <property type="project" value="InterPro"/>
</dbReference>
<evidence type="ECO:0000313" key="7">
    <source>
        <dbReference type="EMBL" id="SUQ27196.1"/>
    </source>
</evidence>
<comment type="catalytic activity">
    <reaction evidence="4">
        <text>a quinone + sn-glycerol 3-phosphate = dihydroxyacetone phosphate + a quinol</text>
        <dbReference type="Rhea" id="RHEA:18977"/>
        <dbReference type="ChEBI" id="CHEBI:24646"/>
        <dbReference type="ChEBI" id="CHEBI:57597"/>
        <dbReference type="ChEBI" id="CHEBI:57642"/>
        <dbReference type="ChEBI" id="CHEBI:132124"/>
        <dbReference type="EC" id="1.1.5.3"/>
    </reaction>
</comment>
<dbReference type="HAMAP" id="MF_00753">
    <property type="entry name" value="Glycerol3P_GlpB"/>
    <property type="match status" value="1"/>
</dbReference>
<evidence type="ECO:0000256" key="1">
    <source>
        <dbReference type="ARBA" id="ARBA00022630"/>
    </source>
</evidence>
<sequence>MMHYDVAVIGGGIAGYTAAIRSLQAGKKTVLISQGQSALHFSSGSIDVLAKLPDGSPVTHPFDALEALKQQAPLHPYNAVGRTTLQKSLDWFRHTLAAANVPLQHQDDLANHGRITPLGTLKATWLSQPFVYQHRSEVPFERIVVVSIDGYRDFQPQMLKDNLSQHPDFHAVPIHTVTLSIPGFEGYRRNPNELRSIDIARLLKQKAAWTTLCDGLMRVANRDDLVIMPAIMGNGDGDGLTLLTKLRATTQLRFHEVPTMPPSLLGIRIEEALSRTFIQLGGIHLKGDKVVNGHFERGRLVSLQTQNLRDMPISAEHYIMATGSYFSQGLHAEQHTITEPVFGLQVTHKPARADWRNPAFFADRSHPFMAFGVETNAQLNPTRNGEAVRNLYCCGSMLAGYDPVFEGCGGGVAIGTAYHAIMQCMNPQVPVSHPKPSDQEVLA</sequence>